<keyword evidence="10 14" id="KW-0573">Peptidoglycan synthesis</keyword>
<evidence type="ECO:0000256" key="11">
    <source>
        <dbReference type="ARBA" id="ARBA00023306"/>
    </source>
</evidence>
<comment type="caution">
    <text evidence="19">The sequence shown here is derived from an EMBL/GenBank/DDBJ whole genome shotgun (WGS) entry which is preliminary data.</text>
</comment>
<dbReference type="Pfam" id="PF01225">
    <property type="entry name" value="Mur_ligase"/>
    <property type="match status" value="1"/>
</dbReference>
<dbReference type="EC" id="6.3.2.8" evidence="3 14"/>
<keyword evidence="8 14" id="KW-0067">ATP-binding</keyword>
<evidence type="ECO:0000256" key="14">
    <source>
        <dbReference type="HAMAP-Rule" id="MF_00046"/>
    </source>
</evidence>
<evidence type="ECO:0000256" key="4">
    <source>
        <dbReference type="ARBA" id="ARBA00022490"/>
    </source>
</evidence>
<dbReference type="InterPro" id="IPR000713">
    <property type="entry name" value="Mur_ligase_N"/>
</dbReference>
<dbReference type="Gene3D" id="3.40.50.720">
    <property type="entry name" value="NAD(P)-binding Rossmann-like Domain"/>
    <property type="match status" value="1"/>
</dbReference>
<keyword evidence="4 14" id="KW-0963">Cytoplasm</keyword>
<dbReference type="GO" id="GO:0009252">
    <property type="term" value="P:peptidoglycan biosynthetic process"/>
    <property type="evidence" value="ECO:0007669"/>
    <property type="project" value="UniProtKB-UniRule"/>
</dbReference>
<evidence type="ECO:0000256" key="10">
    <source>
        <dbReference type="ARBA" id="ARBA00022984"/>
    </source>
</evidence>
<keyword evidence="20" id="KW-1185">Reference proteome</keyword>
<evidence type="ECO:0000313" key="20">
    <source>
        <dbReference type="Proteomes" id="UP000643701"/>
    </source>
</evidence>
<comment type="catalytic activity">
    <reaction evidence="13 14">
        <text>UDP-N-acetyl-alpha-D-muramate + L-alanine + ATP = UDP-N-acetyl-alpha-D-muramoyl-L-alanine + ADP + phosphate + H(+)</text>
        <dbReference type="Rhea" id="RHEA:23372"/>
        <dbReference type="ChEBI" id="CHEBI:15378"/>
        <dbReference type="ChEBI" id="CHEBI:30616"/>
        <dbReference type="ChEBI" id="CHEBI:43474"/>
        <dbReference type="ChEBI" id="CHEBI:57972"/>
        <dbReference type="ChEBI" id="CHEBI:70757"/>
        <dbReference type="ChEBI" id="CHEBI:83898"/>
        <dbReference type="ChEBI" id="CHEBI:456216"/>
        <dbReference type="EC" id="6.3.2.8"/>
    </reaction>
</comment>
<evidence type="ECO:0000256" key="8">
    <source>
        <dbReference type="ARBA" id="ARBA00022840"/>
    </source>
</evidence>
<evidence type="ECO:0000256" key="13">
    <source>
        <dbReference type="ARBA" id="ARBA00047833"/>
    </source>
</evidence>
<dbReference type="GO" id="GO:0005737">
    <property type="term" value="C:cytoplasm"/>
    <property type="evidence" value="ECO:0007669"/>
    <property type="project" value="UniProtKB-SubCell"/>
</dbReference>
<dbReference type="SUPFAM" id="SSF51984">
    <property type="entry name" value="MurCD N-terminal domain"/>
    <property type="match status" value="1"/>
</dbReference>
<keyword evidence="11 14" id="KW-0131">Cell cycle</keyword>
<dbReference type="PANTHER" id="PTHR43445:SF3">
    <property type="entry name" value="UDP-N-ACETYLMURAMATE--L-ALANINE LIGASE"/>
    <property type="match status" value="1"/>
</dbReference>
<feature type="binding site" evidence="14">
    <location>
        <begin position="120"/>
        <end position="126"/>
    </location>
    <ligand>
        <name>ATP</name>
        <dbReference type="ChEBI" id="CHEBI:30616"/>
    </ligand>
</feature>
<dbReference type="RefSeq" id="WP_166399093.1">
    <property type="nucleotide sequence ID" value="NZ_JAANAS010000001.1"/>
</dbReference>
<sequence>MIVNNHISNYFFIGIGGIGMSALARYFNSLGKTVMGYDRTDSELTAKLSEEGIHVVYIEEEAEELMYALDQKSTLLVYTPAVQIKSRLIQLAQKEKFQLIKRAALLGEITASKKTLAVAGTHGKTTTSALLTHLLKVADEKVTAFLGGILLSENSNFIHQGDEVVVVEADEFDRSFLHLHPNLAVITSTDADHLDIYKTEQALEESFELFSTQVSETLFVAEELKLKGIKYGFSELAEVQAFNIQVKKGSYYFDIVYQDMLLKGLQLKLPGKHNLANAIAALALAINFNKDKAHLYAKALASFSGVKRRFNYLYQSAKLTLIDDYAHHPTEISAAHQAAREMHPGEDVMVIFQPHLYSRTENFATNFARSLQQFDEICILEIYPAREDPILGVNAQFLIDKIEHKNKKIIEKSDLLKSIKETNCAIVLFLGAGDIGEEAIKIKEALCV</sequence>
<dbReference type="GO" id="GO:0005524">
    <property type="term" value="F:ATP binding"/>
    <property type="evidence" value="ECO:0007669"/>
    <property type="project" value="UniProtKB-UniRule"/>
</dbReference>
<organism evidence="19 20">
    <name type="scientific">Psychroflexus maritimus</name>
    <dbReference type="NCBI Taxonomy" id="2714865"/>
    <lineage>
        <taxon>Bacteria</taxon>
        <taxon>Pseudomonadati</taxon>
        <taxon>Bacteroidota</taxon>
        <taxon>Flavobacteriia</taxon>
        <taxon>Flavobacteriales</taxon>
        <taxon>Flavobacteriaceae</taxon>
        <taxon>Psychroflexus</taxon>
    </lineage>
</organism>
<dbReference type="EMBL" id="JAANAS010000001">
    <property type="protein sequence ID" value="NGZ88832.1"/>
    <property type="molecule type" value="Genomic_DNA"/>
</dbReference>
<accession>A0A967AAU6</accession>
<reference evidence="19" key="1">
    <citation type="submission" date="2020-03" db="EMBL/GenBank/DDBJ databases">
        <title>Psychroflexus Maritimus sp. nov., isolate from marine sediment.</title>
        <authorList>
            <person name="Zhong Y.-L."/>
        </authorList>
    </citation>
    <scope>NUCLEOTIDE SEQUENCE</scope>
    <source>
        <strain evidence="19">C1</strain>
    </source>
</reference>
<dbReference type="InterPro" id="IPR050061">
    <property type="entry name" value="MurCDEF_pg_biosynth"/>
</dbReference>
<dbReference type="Pfam" id="PF08245">
    <property type="entry name" value="Mur_ligase_M"/>
    <property type="match status" value="1"/>
</dbReference>
<evidence type="ECO:0000259" key="18">
    <source>
        <dbReference type="Pfam" id="PF08245"/>
    </source>
</evidence>
<evidence type="ECO:0000256" key="12">
    <source>
        <dbReference type="ARBA" id="ARBA00023316"/>
    </source>
</evidence>
<evidence type="ECO:0000259" key="17">
    <source>
        <dbReference type="Pfam" id="PF02875"/>
    </source>
</evidence>
<evidence type="ECO:0000256" key="2">
    <source>
        <dbReference type="ARBA" id="ARBA00004752"/>
    </source>
</evidence>
<feature type="domain" description="Mur ligase C-terminal" evidence="17">
    <location>
        <begin position="308"/>
        <end position="420"/>
    </location>
</feature>
<name>A0A967AAU6_9FLAO</name>
<dbReference type="HAMAP" id="MF_00046">
    <property type="entry name" value="MurC"/>
    <property type="match status" value="1"/>
</dbReference>
<dbReference type="GO" id="GO:0071555">
    <property type="term" value="P:cell wall organization"/>
    <property type="evidence" value="ECO:0007669"/>
    <property type="project" value="UniProtKB-KW"/>
</dbReference>
<keyword evidence="15" id="KW-1133">Transmembrane helix</keyword>
<evidence type="ECO:0000259" key="16">
    <source>
        <dbReference type="Pfam" id="PF01225"/>
    </source>
</evidence>
<dbReference type="InterPro" id="IPR005758">
    <property type="entry name" value="UDP-N-AcMur_Ala_ligase_MurC"/>
</dbReference>
<comment type="pathway">
    <text evidence="2 14">Cell wall biogenesis; peptidoglycan biosynthesis.</text>
</comment>
<comment type="subcellular location">
    <subcellularLocation>
        <location evidence="1 14">Cytoplasm</location>
    </subcellularLocation>
</comment>
<evidence type="ECO:0000313" key="19">
    <source>
        <dbReference type="EMBL" id="NGZ88832.1"/>
    </source>
</evidence>
<evidence type="ECO:0000256" key="9">
    <source>
        <dbReference type="ARBA" id="ARBA00022960"/>
    </source>
</evidence>
<keyword evidence="6 14" id="KW-0132">Cell division</keyword>
<evidence type="ECO:0000256" key="7">
    <source>
        <dbReference type="ARBA" id="ARBA00022741"/>
    </source>
</evidence>
<protein>
    <recommendedName>
        <fullName evidence="3 14">UDP-N-acetylmuramate--L-alanine ligase</fullName>
        <ecNumber evidence="3 14">6.3.2.8</ecNumber>
    </recommendedName>
    <alternativeName>
        <fullName evidence="14">UDP-N-acetylmuramoyl-L-alanine synthetase</fullName>
    </alternativeName>
</protein>
<dbReference type="InterPro" id="IPR036615">
    <property type="entry name" value="Mur_ligase_C_dom_sf"/>
</dbReference>
<keyword evidence="7 14" id="KW-0547">Nucleotide-binding</keyword>
<dbReference type="InterPro" id="IPR013221">
    <property type="entry name" value="Mur_ligase_cen"/>
</dbReference>
<comment type="function">
    <text evidence="14">Cell wall formation.</text>
</comment>
<evidence type="ECO:0000256" key="3">
    <source>
        <dbReference type="ARBA" id="ARBA00012211"/>
    </source>
</evidence>
<dbReference type="Proteomes" id="UP000643701">
    <property type="component" value="Unassembled WGS sequence"/>
</dbReference>
<feature type="transmembrane region" description="Helical" evidence="15">
    <location>
        <begin position="7"/>
        <end position="27"/>
    </location>
</feature>
<dbReference type="GO" id="GO:0051301">
    <property type="term" value="P:cell division"/>
    <property type="evidence" value="ECO:0007669"/>
    <property type="project" value="UniProtKB-KW"/>
</dbReference>
<dbReference type="InterPro" id="IPR036565">
    <property type="entry name" value="Mur-like_cat_sf"/>
</dbReference>
<keyword evidence="15" id="KW-0812">Transmembrane</keyword>
<evidence type="ECO:0000256" key="1">
    <source>
        <dbReference type="ARBA" id="ARBA00004496"/>
    </source>
</evidence>
<evidence type="ECO:0000256" key="5">
    <source>
        <dbReference type="ARBA" id="ARBA00022598"/>
    </source>
</evidence>
<dbReference type="InterPro" id="IPR004101">
    <property type="entry name" value="Mur_ligase_C"/>
</dbReference>
<keyword evidence="12 14" id="KW-0961">Cell wall biogenesis/degradation</keyword>
<dbReference type="GO" id="GO:0008360">
    <property type="term" value="P:regulation of cell shape"/>
    <property type="evidence" value="ECO:0007669"/>
    <property type="project" value="UniProtKB-KW"/>
</dbReference>
<dbReference type="NCBIfam" id="TIGR01082">
    <property type="entry name" value="murC"/>
    <property type="match status" value="1"/>
</dbReference>
<dbReference type="SUPFAM" id="SSF53244">
    <property type="entry name" value="MurD-like peptide ligases, peptide-binding domain"/>
    <property type="match status" value="1"/>
</dbReference>
<keyword evidence="5 14" id="KW-0436">Ligase</keyword>
<dbReference type="AlphaFoldDB" id="A0A967AAU6"/>
<feature type="domain" description="Mur ligase central" evidence="18">
    <location>
        <begin position="118"/>
        <end position="285"/>
    </location>
</feature>
<comment type="similarity">
    <text evidence="14">Belongs to the MurCDEF family.</text>
</comment>
<gene>
    <name evidence="14" type="primary">murC</name>
    <name evidence="19" type="ORF">G7034_01035</name>
</gene>
<feature type="domain" description="Mur ligase N-terminal catalytic" evidence="16">
    <location>
        <begin position="12"/>
        <end position="113"/>
    </location>
</feature>
<dbReference type="Pfam" id="PF02875">
    <property type="entry name" value="Mur_ligase_C"/>
    <property type="match status" value="1"/>
</dbReference>
<evidence type="ECO:0000256" key="6">
    <source>
        <dbReference type="ARBA" id="ARBA00022618"/>
    </source>
</evidence>
<keyword evidence="15" id="KW-0472">Membrane</keyword>
<dbReference type="Gene3D" id="3.90.190.20">
    <property type="entry name" value="Mur ligase, C-terminal domain"/>
    <property type="match status" value="1"/>
</dbReference>
<dbReference type="SUPFAM" id="SSF53623">
    <property type="entry name" value="MurD-like peptide ligases, catalytic domain"/>
    <property type="match status" value="1"/>
</dbReference>
<proteinExistence type="inferred from homology"/>
<dbReference type="GO" id="GO:0008763">
    <property type="term" value="F:UDP-N-acetylmuramate-L-alanine ligase activity"/>
    <property type="evidence" value="ECO:0007669"/>
    <property type="project" value="UniProtKB-UniRule"/>
</dbReference>
<evidence type="ECO:0000256" key="15">
    <source>
        <dbReference type="SAM" id="Phobius"/>
    </source>
</evidence>
<keyword evidence="9 14" id="KW-0133">Cell shape</keyword>
<dbReference type="PANTHER" id="PTHR43445">
    <property type="entry name" value="UDP-N-ACETYLMURAMATE--L-ALANINE LIGASE-RELATED"/>
    <property type="match status" value="1"/>
</dbReference>
<dbReference type="Gene3D" id="3.40.1190.10">
    <property type="entry name" value="Mur-like, catalytic domain"/>
    <property type="match status" value="1"/>
</dbReference>